<organism evidence="2 3">
    <name type="scientific">Pseudovirgaria hyperparasitica</name>
    <dbReference type="NCBI Taxonomy" id="470096"/>
    <lineage>
        <taxon>Eukaryota</taxon>
        <taxon>Fungi</taxon>
        <taxon>Dikarya</taxon>
        <taxon>Ascomycota</taxon>
        <taxon>Pezizomycotina</taxon>
        <taxon>Dothideomycetes</taxon>
        <taxon>Dothideomycetes incertae sedis</taxon>
        <taxon>Acrospermales</taxon>
        <taxon>Acrospermaceae</taxon>
        <taxon>Pseudovirgaria</taxon>
    </lineage>
</organism>
<name>A0A6A6WJI6_9PEZI</name>
<protein>
    <submittedName>
        <fullName evidence="2">Uncharacterized protein</fullName>
    </submittedName>
</protein>
<dbReference type="OrthoDB" id="5206740at2759"/>
<gene>
    <name evidence="2" type="ORF">EJ05DRAFT_473289</name>
</gene>
<dbReference type="EMBL" id="ML996566">
    <property type="protein sequence ID" value="KAF2762376.1"/>
    <property type="molecule type" value="Genomic_DNA"/>
</dbReference>
<feature type="compositionally biased region" description="Low complexity" evidence="1">
    <location>
        <begin position="26"/>
        <end position="49"/>
    </location>
</feature>
<evidence type="ECO:0000313" key="2">
    <source>
        <dbReference type="EMBL" id="KAF2762376.1"/>
    </source>
</evidence>
<feature type="region of interest" description="Disordered" evidence="1">
    <location>
        <begin position="96"/>
        <end position="156"/>
    </location>
</feature>
<feature type="compositionally biased region" description="Low complexity" evidence="1">
    <location>
        <begin position="319"/>
        <end position="340"/>
    </location>
</feature>
<dbReference type="RefSeq" id="XP_033604827.1">
    <property type="nucleotide sequence ID" value="XM_033743371.1"/>
</dbReference>
<dbReference type="Proteomes" id="UP000799437">
    <property type="component" value="Unassembled WGS sequence"/>
</dbReference>
<reference evidence="2" key="1">
    <citation type="journal article" date="2020" name="Stud. Mycol.">
        <title>101 Dothideomycetes genomes: a test case for predicting lifestyles and emergence of pathogens.</title>
        <authorList>
            <person name="Haridas S."/>
            <person name="Albert R."/>
            <person name="Binder M."/>
            <person name="Bloem J."/>
            <person name="Labutti K."/>
            <person name="Salamov A."/>
            <person name="Andreopoulos B."/>
            <person name="Baker S."/>
            <person name="Barry K."/>
            <person name="Bills G."/>
            <person name="Bluhm B."/>
            <person name="Cannon C."/>
            <person name="Castanera R."/>
            <person name="Culley D."/>
            <person name="Daum C."/>
            <person name="Ezra D."/>
            <person name="Gonzalez J."/>
            <person name="Henrissat B."/>
            <person name="Kuo A."/>
            <person name="Liang C."/>
            <person name="Lipzen A."/>
            <person name="Lutzoni F."/>
            <person name="Magnuson J."/>
            <person name="Mondo S."/>
            <person name="Nolan M."/>
            <person name="Ohm R."/>
            <person name="Pangilinan J."/>
            <person name="Park H.-J."/>
            <person name="Ramirez L."/>
            <person name="Alfaro M."/>
            <person name="Sun H."/>
            <person name="Tritt A."/>
            <person name="Yoshinaga Y."/>
            <person name="Zwiers L.-H."/>
            <person name="Turgeon B."/>
            <person name="Goodwin S."/>
            <person name="Spatafora J."/>
            <person name="Crous P."/>
            <person name="Grigoriev I."/>
        </authorList>
    </citation>
    <scope>NUCLEOTIDE SEQUENCE</scope>
    <source>
        <strain evidence="2">CBS 121739</strain>
    </source>
</reference>
<feature type="region of interest" description="Disordered" evidence="1">
    <location>
        <begin position="1"/>
        <end position="76"/>
    </location>
</feature>
<feature type="compositionally biased region" description="Polar residues" evidence="1">
    <location>
        <begin position="241"/>
        <end position="273"/>
    </location>
</feature>
<evidence type="ECO:0000313" key="3">
    <source>
        <dbReference type="Proteomes" id="UP000799437"/>
    </source>
</evidence>
<feature type="region of interest" description="Disordered" evidence="1">
    <location>
        <begin position="241"/>
        <end position="340"/>
    </location>
</feature>
<evidence type="ECO:0000256" key="1">
    <source>
        <dbReference type="SAM" id="MobiDB-lite"/>
    </source>
</evidence>
<keyword evidence="3" id="KW-1185">Reference proteome</keyword>
<feature type="compositionally biased region" description="Polar residues" evidence="1">
    <location>
        <begin position="63"/>
        <end position="74"/>
    </location>
</feature>
<feature type="compositionally biased region" description="Polar residues" evidence="1">
    <location>
        <begin position="96"/>
        <end position="135"/>
    </location>
</feature>
<feature type="compositionally biased region" description="Low complexity" evidence="1">
    <location>
        <begin position="138"/>
        <end position="151"/>
    </location>
</feature>
<accession>A0A6A6WJI6</accession>
<dbReference type="GeneID" id="54484425"/>
<proteinExistence type="predicted"/>
<sequence length="340" mass="36653">MLAISTSLPPHMAKPSDTTSSRDSRLPSSTMSSSLAILPSAPVPSSLSLHQHSPTTARRPKLSLNTASASQTRSFGKGASLRLETLSAVSPTARNTFSNAYDAPTQTQGRPSLKLNTSNDNSEVAQDSFNKSTPRYDSATASSASSTESLTTPPPYKLSHHITSILSNSPYPQIRPRKMTTRPFFPPIKRVSFKEPLVEEITNTLYTAKHSDLDTSIASIIPEPPKTPKVNTNCELEIHTSSNITDTSSEPPARSPSPTLSVRSNDSTQSSPMIPSKRDSSDSESEDSCPETPIAGRRKRNRLWRWTLAPHTKSESESESSYSTSSSTSAETSPSDSDSG</sequence>
<dbReference type="AlphaFoldDB" id="A0A6A6WJI6"/>